<keyword evidence="5" id="KW-1185">Reference proteome</keyword>
<feature type="region of interest" description="Disordered" evidence="1">
    <location>
        <begin position="164"/>
        <end position="194"/>
    </location>
</feature>
<comment type="caution">
    <text evidence="2">The sequence shown here is derived from an EMBL/GenBank/DDBJ whole genome shotgun (WGS) entry which is preliminary data.</text>
</comment>
<protein>
    <submittedName>
        <fullName evidence="4">Ubiquitin carboxyl-terminal hydrolase 19</fullName>
    </submittedName>
</protein>
<evidence type="ECO:0000313" key="5">
    <source>
        <dbReference type="Proteomes" id="UP001152797"/>
    </source>
</evidence>
<organism evidence="2">
    <name type="scientific">Cladocopium goreaui</name>
    <dbReference type="NCBI Taxonomy" id="2562237"/>
    <lineage>
        <taxon>Eukaryota</taxon>
        <taxon>Sar</taxon>
        <taxon>Alveolata</taxon>
        <taxon>Dinophyceae</taxon>
        <taxon>Suessiales</taxon>
        <taxon>Symbiodiniaceae</taxon>
        <taxon>Cladocopium</taxon>
    </lineage>
</organism>
<evidence type="ECO:0000313" key="3">
    <source>
        <dbReference type="EMBL" id="CAL1129813.1"/>
    </source>
</evidence>
<dbReference type="EMBL" id="CAMXCT010000271">
    <property type="protein sequence ID" value="CAI3976438.1"/>
    <property type="molecule type" value="Genomic_DNA"/>
</dbReference>
<name>A0A9P1BN94_9DINO</name>
<accession>A0A9P1BN94</accession>
<reference evidence="2" key="1">
    <citation type="submission" date="2022-10" db="EMBL/GenBank/DDBJ databases">
        <authorList>
            <person name="Chen Y."/>
            <person name="Dougan E. K."/>
            <person name="Chan C."/>
            <person name="Rhodes N."/>
            <person name="Thang M."/>
        </authorList>
    </citation>
    <scope>NUCLEOTIDE SEQUENCE</scope>
</reference>
<evidence type="ECO:0000256" key="1">
    <source>
        <dbReference type="SAM" id="MobiDB-lite"/>
    </source>
</evidence>
<sequence length="230" mass="25510">MNVPTLQRPLAQGATTLVMRSTHLKLTNQEIMTLLNVLTVALGYKRPMYDFVYMPWAKLAIVNFVDHASYKAHFDKIQEVCDLGTEHPAIRNVAQAYIQGLAANLAFFLAKSGQQAVHQPHAPMVFQQGVQVPLQDAVQRHVSPELLASMEQSLATNVHEMGLQNSWPRKGKGKGRGHRQQNGTVQAQTRQSASGFANEDEIGLNMHPDSLLFMQVQSSPSAPDRVVYTL</sequence>
<keyword evidence="4" id="KW-0378">Hydrolase</keyword>
<dbReference type="AlphaFoldDB" id="A0A9P1BN94"/>
<feature type="compositionally biased region" description="Polar residues" evidence="1">
    <location>
        <begin position="180"/>
        <end position="194"/>
    </location>
</feature>
<dbReference type="EMBL" id="CAMXCT020000271">
    <property type="protein sequence ID" value="CAL1129813.1"/>
    <property type="molecule type" value="Genomic_DNA"/>
</dbReference>
<dbReference type="Proteomes" id="UP001152797">
    <property type="component" value="Unassembled WGS sequence"/>
</dbReference>
<dbReference type="EMBL" id="CAMXCT030000271">
    <property type="protein sequence ID" value="CAL4763750.1"/>
    <property type="molecule type" value="Genomic_DNA"/>
</dbReference>
<reference evidence="3" key="2">
    <citation type="submission" date="2024-04" db="EMBL/GenBank/DDBJ databases">
        <authorList>
            <person name="Chen Y."/>
            <person name="Shah S."/>
            <person name="Dougan E. K."/>
            <person name="Thang M."/>
            <person name="Chan C."/>
        </authorList>
    </citation>
    <scope>NUCLEOTIDE SEQUENCE [LARGE SCALE GENOMIC DNA]</scope>
</reference>
<evidence type="ECO:0000313" key="2">
    <source>
        <dbReference type="EMBL" id="CAI3976438.1"/>
    </source>
</evidence>
<gene>
    <name evidence="2" type="ORF">C1SCF055_LOCUS4658</name>
</gene>
<feature type="compositionally biased region" description="Basic residues" evidence="1">
    <location>
        <begin position="169"/>
        <end position="179"/>
    </location>
</feature>
<dbReference type="OrthoDB" id="447033at2759"/>
<dbReference type="GO" id="GO:0016787">
    <property type="term" value="F:hydrolase activity"/>
    <property type="evidence" value="ECO:0007669"/>
    <property type="project" value="UniProtKB-KW"/>
</dbReference>
<evidence type="ECO:0000313" key="4">
    <source>
        <dbReference type="EMBL" id="CAL4763750.1"/>
    </source>
</evidence>
<proteinExistence type="predicted"/>